<keyword evidence="2" id="KW-1185">Reference proteome</keyword>
<reference evidence="1 2" key="1">
    <citation type="submission" date="2024-08" db="EMBL/GenBank/DDBJ databases">
        <authorList>
            <person name="Cucini C."/>
            <person name="Frati F."/>
        </authorList>
    </citation>
    <scope>NUCLEOTIDE SEQUENCE [LARGE SCALE GENOMIC DNA]</scope>
</reference>
<sequence length="471" mass="53474">MDLCAKSPSELLVLEVLTLYGVWSKIFDELFKSSPSNLVSCSEVCQEWKDLLESKRTTYLMSVAFSHISKLLATSDIQNCRLVCQSWNIAVNEFLSNFGKGITGFPIYFENNASYTEKIVDIMASTAVPVGSSINPFVSWKIILNLRNFSESPDDLKFQTTFLSLLARFGSEIRTFVYAKGLHDEIQEGQSLLTYKLLRSYLEYLPNLEHLNFGGSVFYNQEVSTLTDIKTLLREEPLPKLDHLSVVTMFHPNILVAQGILLAYGNQLQDHILYFTFGGHSLAQFLKTVFPIQMRELKYLSIRAVERKEDILIMYSVKWPIKYLTLRYKADTVKVETVFKVVSHFGDTLKQLILIAAGDHGFDEFVMATTTPTRVYSEKNVRLNLPHLRYLWIDDPSICFKTVDFLLPCGALQKWKLEMMGSSSSTPGLGERTLTALERYSAFGCFGSGGENRIKLFGNGENATSMYKSYI</sequence>
<protein>
    <recommendedName>
        <fullName evidence="3">F-box domain-containing protein</fullName>
    </recommendedName>
</protein>
<comment type="caution">
    <text evidence="1">The sequence shown here is derived from an EMBL/GenBank/DDBJ whole genome shotgun (WGS) entry which is preliminary data.</text>
</comment>
<accession>A0ABP1RZH4</accession>
<proteinExistence type="predicted"/>
<evidence type="ECO:0008006" key="3">
    <source>
        <dbReference type="Google" id="ProtNLM"/>
    </source>
</evidence>
<gene>
    <name evidence="1" type="ORF">ODALV1_LOCUS27806</name>
</gene>
<dbReference type="EMBL" id="CAXLJM020000125">
    <property type="protein sequence ID" value="CAL8139368.1"/>
    <property type="molecule type" value="Genomic_DNA"/>
</dbReference>
<evidence type="ECO:0000313" key="2">
    <source>
        <dbReference type="Proteomes" id="UP001642540"/>
    </source>
</evidence>
<organism evidence="1 2">
    <name type="scientific">Orchesella dallaii</name>
    <dbReference type="NCBI Taxonomy" id="48710"/>
    <lineage>
        <taxon>Eukaryota</taxon>
        <taxon>Metazoa</taxon>
        <taxon>Ecdysozoa</taxon>
        <taxon>Arthropoda</taxon>
        <taxon>Hexapoda</taxon>
        <taxon>Collembola</taxon>
        <taxon>Entomobryomorpha</taxon>
        <taxon>Entomobryoidea</taxon>
        <taxon>Orchesellidae</taxon>
        <taxon>Orchesellinae</taxon>
        <taxon>Orchesella</taxon>
    </lineage>
</organism>
<dbReference type="Proteomes" id="UP001642540">
    <property type="component" value="Unassembled WGS sequence"/>
</dbReference>
<evidence type="ECO:0000313" key="1">
    <source>
        <dbReference type="EMBL" id="CAL8139368.1"/>
    </source>
</evidence>
<name>A0ABP1RZH4_9HEXA</name>